<dbReference type="Proteomes" id="UP000265566">
    <property type="component" value="Chromosome 8"/>
</dbReference>
<dbReference type="AlphaFoldDB" id="A0A396GYB5"/>
<organism evidence="1 2">
    <name type="scientific">Medicago truncatula</name>
    <name type="common">Barrel medic</name>
    <name type="synonym">Medicago tribuloides</name>
    <dbReference type="NCBI Taxonomy" id="3880"/>
    <lineage>
        <taxon>Eukaryota</taxon>
        <taxon>Viridiplantae</taxon>
        <taxon>Streptophyta</taxon>
        <taxon>Embryophyta</taxon>
        <taxon>Tracheophyta</taxon>
        <taxon>Spermatophyta</taxon>
        <taxon>Magnoliopsida</taxon>
        <taxon>eudicotyledons</taxon>
        <taxon>Gunneridae</taxon>
        <taxon>Pentapetalae</taxon>
        <taxon>rosids</taxon>
        <taxon>fabids</taxon>
        <taxon>Fabales</taxon>
        <taxon>Fabaceae</taxon>
        <taxon>Papilionoideae</taxon>
        <taxon>50 kb inversion clade</taxon>
        <taxon>NPAAA clade</taxon>
        <taxon>Hologalegina</taxon>
        <taxon>IRL clade</taxon>
        <taxon>Trifolieae</taxon>
        <taxon>Medicago</taxon>
    </lineage>
</organism>
<name>A0A396GYB5_MEDTR</name>
<proteinExistence type="predicted"/>
<reference evidence="2" key="1">
    <citation type="journal article" date="2018" name="Nat. Plants">
        <title>Whole-genome landscape of Medicago truncatula symbiotic genes.</title>
        <authorList>
            <person name="Pecrix Y."/>
            <person name="Staton S.E."/>
            <person name="Sallet E."/>
            <person name="Lelandais-Briere C."/>
            <person name="Moreau S."/>
            <person name="Carrere S."/>
            <person name="Blein T."/>
            <person name="Jardinaud M.F."/>
            <person name="Latrasse D."/>
            <person name="Zouine M."/>
            <person name="Zahm M."/>
            <person name="Kreplak J."/>
            <person name="Mayjonade B."/>
            <person name="Satge C."/>
            <person name="Perez M."/>
            <person name="Cauet S."/>
            <person name="Marande W."/>
            <person name="Chantry-Darmon C."/>
            <person name="Lopez-Roques C."/>
            <person name="Bouchez O."/>
            <person name="Berard A."/>
            <person name="Debelle F."/>
            <person name="Munos S."/>
            <person name="Bendahmane A."/>
            <person name="Berges H."/>
            <person name="Niebel A."/>
            <person name="Buitink J."/>
            <person name="Frugier F."/>
            <person name="Benhamed M."/>
            <person name="Crespi M."/>
            <person name="Gouzy J."/>
            <person name="Gamas P."/>
        </authorList>
    </citation>
    <scope>NUCLEOTIDE SEQUENCE [LARGE SCALE GENOMIC DNA]</scope>
    <source>
        <strain evidence="2">cv. Jemalong A17</strain>
    </source>
</reference>
<dbReference type="Gramene" id="rna50256">
    <property type="protein sequence ID" value="RHN43647.1"/>
    <property type="gene ID" value="gene50256"/>
</dbReference>
<evidence type="ECO:0000313" key="2">
    <source>
        <dbReference type="Proteomes" id="UP000265566"/>
    </source>
</evidence>
<comment type="caution">
    <text evidence="1">The sequence shown here is derived from an EMBL/GenBank/DDBJ whole genome shotgun (WGS) entry which is preliminary data.</text>
</comment>
<evidence type="ECO:0000313" key="1">
    <source>
        <dbReference type="EMBL" id="RHN43647.1"/>
    </source>
</evidence>
<protein>
    <submittedName>
        <fullName evidence="1">Uncharacterized protein</fullName>
    </submittedName>
</protein>
<dbReference type="EMBL" id="PSQE01000008">
    <property type="protein sequence ID" value="RHN43647.1"/>
    <property type="molecule type" value="Genomic_DNA"/>
</dbReference>
<gene>
    <name evidence="1" type="ORF">MtrunA17_Chr8g0390161</name>
</gene>
<accession>A0A396GYB5</accession>
<sequence>MWLERNNVIFNRKVANYLEVVDHIKSLSWSWFMCREGGIEHKLSMVRLVVESTCLYPWYMIVDCF</sequence>